<sequence length="225" mass="26284">MHRSLNQSSLEESRIRRSARTVCEFEEYFSCDEILMLSERTPVVVSKEVSRLGFLDPSSDEENLKKNTKLELPLWLAKHLYNMYCVDIQLPEAFSSYSVNVMRADSSIVDLKRLQPNYYQVGRQLMALLPAEAQQISDLLVTTYKGRFRKIFDCAQNADIKETDKVTSSFDNEERAMFFEGQKVQLDLQRWRDRSQRNKINTADLVVNHRKRKREALRETNSSTA</sequence>
<dbReference type="Proteomes" id="UP000694867">
    <property type="component" value="Unplaced"/>
</dbReference>
<name>A0AAJ6QU27_9ACAR</name>
<comment type="function">
    <text evidence="6">The GINS complex plays an essential role in the initiation of DNA replication.</text>
</comment>
<dbReference type="AlphaFoldDB" id="A0AAJ6QU27"/>
<evidence type="ECO:0000256" key="3">
    <source>
        <dbReference type="ARBA" id="ARBA00022705"/>
    </source>
</evidence>
<protein>
    <recommendedName>
        <fullName evidence="6">DNA replication complex GINS protein PSF3</fullName>
    </recommendedName>
</protein>
<evidence type="ECO:0000313" key="10">
    <source>
        <dbReference type="RefSeq" id="XP_003743944.2"/>
    </source>
</evidence>
<dbReference type="InterPro" id="IPR021151">
    <property type="entry name" value="GINS_A"/>
</dbReference>
<evidence type="ECO:0000259" key="8">
    <source>
        <dbReference type="Pfam" id="PF22466"/>
    </source>
</evidence>
<evidence type="ECO:0000256" key="1">
    <source>
        <dbReference type="ARBA" id="ARBA00004123"/>
    </source>
</evidence>
<comment type="function">
    <text evidence="5">Required for correct functioning of the GINS complex, a complex that plays an essential role in the initiation of DNA replication, and progression of DNA replication forks. GINS complex is a core component of CDC45-MCM-GINS (CMG) helicase, the molecular machine that unwinds template DNA during replication, and around which the replisome is built.</text>
</comment>
<keyword evidence="9" id="KW-1185">Reference proteome</keyword>
<accession>A0AAJ6QU27</accession>
<comment type="subcellular location">
    <subcellularLocation>
        <location evidence="1 6">Nucleus</location>
    </subcellularLocation>
</comment>
<evidence type="ECO:0000259" key="7">
    <source>
        <dbReference type="Pfam" id="PF05916"/>
    </source>
</evidence>
<dbReference type="SUPFAM" id="SSF158573">
    <property type="entry name" value="GINS helical bundle-like"/>
    <property type="match status" value="1"/>
</dbReference>
<organism evidence="9 10">
    <name type="scientific">Galendromus occidentalis</name>
    <name type="common">western predatory mite</name>
    <dbReference type="NCBI Taxonomy" id="34638"/>
    <lineage>
        <taxon>Eukaryota</taxon>
        <taxon>Metazoa</taxon>
        <taxon>Ecdysozoa</taxon>
        <taxon>Arthropoda</taxon>
        <taxon>Chelicerata</taxon>
        <taxon>Arachnida</taxon>
        <taxon>Acari</taxon>
        <taxon>Parasitiformes</taxon>
        <taxon>Mesostigmata</taxon>
        <taxon>Gamasina</taxon>
        <taxon>Phytoseioidea</taxon>
        <taxon>Phytoseiidae</taxon>
        <taxon>Typhlodrominae</taxon>
        <taxon>Galendromus</taxon>
    </lineage>
</organism>
<dbReference type="PANTHER" id="PTHR22768:SF0">
    <property type="entry name" value="DNA REPLICATION COMPLEX GINS PROTEIN PSF3"/>
    <property type="match status" value="1"/>
</dbReference>
<dbReference type="SUPFAM" id="SSF160059">
    <property type="entry name" value="PriA/YqbF domain"/>
    <property type="match status" value="1"/>
</dbReference>
<evidence type="ECO:0000256" key="2">
    <source>
        <dbReference type="ARBA" id="ARBA00006343"/>
    </source>
</evidence>
<dbReference type="GO" id="GO:0000811">
    <property type="term" value="C:GINS complex"/>
    <property type="evidence" value="ECO:0007669"/>
    <property type="project" value="UniProtKB-UniRule"/>
</dbReference>
<dbReference type="Gene3D" id="1.20.58.2050">
    <property type="match status" value="1"/>
</dbReference>
<dbReference type="CDD" id="cd21693">
    <property type="entry name" value="GINS_B_Psf3"/>
    <property type="match status" value="1"/>
</dbReference>
<dbReference type="GeneID" id="100899276"/>
<evidence type="ECO:0000256" key="4">
    <source>
        <dbReference type="ARBA" id="ARBA00023242"/>
    </source>
</evidence>
<gene>
    <name evidence="10" type="primary">LOC100899276</name>
</gene>
<dbReference type="PANTHER" id="PTHR22768">
    <property type="entry name" value="DNA REPLICATION COMPLEX GINS PROTEIN PSF3"/>
    <property type="match status" value="1"/>
</dbReference>
<dbReference type="InterPro" id="IPR038437">
    <property type="entry name" value="GINS_Psf3_sf"/>
</dbReference>
<keyword evidence="4 6" id="KW-0539">Nucleus</keyword>
<feature type="domain" description="GINS subunit" evidence="7">
    <location>
        <begin position="98"/>
        <end position="191"/>
    </location>
</feature>
<comment type="similarity">
    <text evidence="2 6">Belongs to the GINS3/PSF3 family.</text>
</comment>
<dbReference type="InterPro" id="IPR010492">
    <property type="entry name" value="GINS_Psf3"/>
</dbReference>
<proteinExistence type="inferred from homology"/>
<dbReference type="CTD" id="31967"/>
<evidence type="ECO:0000313" key="9">
    <source>
        <dbReference type="Proteomes" id="UP000694867"/>
    </source>
</evidence>
<dbReference type="InterPro" id="IPR055221">
    <property type="entry name" value="PSF3_N"/>
</dbReference>
<dbReference type="CDD" id="cd11713">
    <property type="entry name" value="GINS_A_psf3"/>
    <property type="match status" value="1"/>
</dbReference>
<keyword evidence="3 6" id="KW-0235">DNA replication</keyword>
<evidence type="ECO:0000256" key="6">
    <source>
        <dbReference type="RuleBase" id="RU367161"/>
    </source>
</evidence>
<evidence type="ECO:0000256" key="5">
    <source>
        <dbReference type="ARBA" id="ARBA00045258"/>
    </source>
</evidence>
<comment type="subunit">
    <text evidence="6">Component of the GINS complex.</text>
</comment>
<dbReference type="Pfam" id="PF05916">
    <property type="entry name" value="Sld5"/>
    <property type="match status" value="1"/>
</dbReference>
<reference evidence="10" key="1">
    <citation type="submission" date="2025-08" db="UniProtKB">
        <authorList>
            <consortium name="RefSeq"/>
        </authorList>
    </citation>
    <scope>IDENTIFICATION</scope>
</reference>
<feature type="domain" description="DNA replication complex GINS protein PSF3 N-terminal" evidence="8">
    <location>
        <begin position="29"/>
        <end position="81"/>
    </location>
</feature>
<dbReference type="KEGG" id="goe:100899276"/>
<dbReference type="InterPro" id="IPR036224">
    <property type="entry name" value="GINS_bundle-like_dom_sf"/>
</dbReference>
<dbReference type="Pfam" id="PF22466">
    <property type="entry name" value="PSF3_N"/>
    <property type="match status" value="1"/>
</dbReference>
<dbReference type="GO" id="GO:1902975">
    <property type="term" value="P:mitotic DNA replication initiation"/>
    <property type="evidence" value="ECO:0007669"/>
    <property type="project" value="TreeGrafter"/>
</dbReference>
<dbReference type="RefSeq" id="XP_003743944.2">
    <property type="nucleotide sequence ID" value="XM_003743896.2"/>
</dbReference>